<evidence type="ECO:0000313" key="12">
    <source>
        <dbReference type="Proteomes" id="UP001642540"/>
    </source>
</evidence>
<evidence type="ECO:0000256" key="9">
    <source>
        <dbReference type="SAM" id="Phobius"/>
    </source>
</evidence>
<evidence type="ECO:0000259" key="10">
    <source>
        <dbReference type="Pfam" id="PF07885"/>
    </source>
</evidence>
<gene>
    <name evidence="11" type="ORF">ODALV1_LOCUS1712</name>
</gene>
<dbReference type="PANTHER" id="PTHR11003:SF352">
    <property type="entry name" value="BCDNA.GH04802-RELATED"/>
    <property type="match status" value="1"/>
</dbReference>
<protein>
    <recommendedName>
        <fullName evidence="10">Potassium channel domain-containing protein</fullName>
    </recommendedName>
</protein>
<feature type="transmembrane region" description="Helical" evidence="9">
    <location>
        <begin position="487"/>
        <end position="505"/>
    </location>
</feature>
<organism evidence="11 12">
    <name type="scientific">Orchesella dallaii</name>
    <dbReference type="NCBI Taxonomy" id="48710"/>
    <lineage>
        <taxon>Eukaryota</taxon>
        <taxon>Metazoa</taxon>
        <taxon>Ecdysozoa</taxon>
        <taxon>Arthropoda</taxon>
        <taxon>Hexapoda</taxon>
        <taxon>Collembola</taxon>
        <taxon>Entomobryomorpha</taxon>
        <taxon>Entomobryoidea</taxon>
        <taxon>Orchesellidae</taxon>
        <taxon>Orchesellinae</taxon>
        <taxon>Orchesella</taxon>
    </lineage>
</organism>
<feature type="transmembrane region" description="Helical" evidence="9">
    <location>
        <begin position="455"/>
        <end position="475"/>
    </location>
</feature>
<keyword evidence="12" id="KW-1185">Reference proteome</keyword>
<keyword evidence="6 9" id="KW-0472">Membrane</keyword>
<evidence type="ECO:0000256" key="3">
    <source>
        <dbReference type="ARBA" id="ARBA00022692"/>
    </source>
</evidence>
<keyword evidence="4 9" id="KW-1133">Transmembrane helix</keyword>
<dbReference type="PRINTS" id="PR01333">
    <property type="entry name" value="2POREKCHANEL"/>
</dbReference>
<evidence type="ECO:0000256" key="4">
    <source>
        <dbReference type="ARBA" id="ARBA00022989"/>
    </source>
</evidence>
<dbReference type="PANTHER" id="PTHR11003">
    <property type="entry name" value="POTASSIUM CHANNEL, SUBFAMILY K"/>
    <property type="match status" value="1"/>
</dbReference>
<evidence type="ECO:0000256" key="7">
    <source>
        <dbReference type="ARBA" id="ARBA00023303"/>
    </source>
</evidence>
<keyword evidence="5 8" id="KW-0406">Ion transport</keyword>
<keyword evidence="7 8" id="KW-0407">Ion channel</keyword>
<dbReference type="EMBL" id="CAXLJM020000006">
    <property type="protein sequence ID" value="CAL8071430.1"/>
    <property type="molecule type" value="Genomic_DNA"/>
</dbReference>
<dbReference type="SUPFAM" id="SSF81324">
    <property type="entry name" value="Voltage-gated potassium channels"/>
    <property type="match status" value="2"/>
</dbReference>
<proteinExistence type="inferred from homology"/>
<name>A0ABP1PMM7_9HEXA</name>
<sequence length="566" mass="62623">MGPNGNSKQSKCSPTRVKNCLRTFLAHLFSHIGLCILVVGYAIVGAAIFERLESGYEIEQRNNKQKNWTSTIMKIRDQYVKELWNITEQFNVLYEKNWTTAVEKELRRFEDDVTSAAKQNGYDGNSRETDLHWSFSGALLYSVSIITTIGYGNAAPRTALGKVLTMFYAVVGVPLMLLWLSNIGTLMANTFKFAYIHICCPKKSARSRSVQKRSPSLKQEPSSIQVKYSVSAMTCETHVVQQQQQQQQQQQLHHIQQADPSNFHCLEKTPRAMMRREQRATLKTLDPAAKQMLRECAEYNVNMSQDERSRMVLHQLHAAESNMGTMTGIEEELSDDGEGMVDVTSSIILPPPLNIDGMEIEDYGCRQTLSEMSSGIGVSVGGSVNGSMGRTGGGSGSQISQVEGTPSRVPLLHRGVDGGPDVVDVETLDEYSAGSIEMQSNKPDRCESPVSSDRVPISLVLIFVVVYIMVGATIFTMWEGWSFLESAYFCFITLSTIGLGDYVPGRSFKSASTEEGHAQLIVCCLYLVLGLAIIAMSFNLVQEEVAAKVKDIARHIGIIKDSSGDR</sequence>
<dbReference type="InterPro" id="IPR013099">
    <property type="entry name" value="K_chnl_dom"/>
</dbReference>
<evidence type="ECO:0000256" key="2">
    <source>
        <dbReference type="ARBA" id="ARBA00022448"/>
    </source>
</evidence>
<evidence type="ECO:0000256" key="6">
    <source>
        <dbReference type="ARBA" id="ARBA00023136"/>
    </source>
</evidence>
<comment type="subcellular location">
    <subcellularLocation>
        <location evidence="1">Membrane</location>
        <topology evidence="1">Multi-pass membrane protein</topology>
    </subcellularLocation>
</comment>
<dbReference type="InterPro" id="IPR003280">
    <property type="entry name" value="2pore_dom_K_chnl"/>
</dbReference>
<comment type="caution">
    <text evidence="11">The sequence shown here is derived from an EMBL/GenBank/DDBJ whole genome shotgun (WGS) entry which is preliminary data.</text>
</comment>
<dbReference type="Proteomes" id="UP001642540">
    <property type="component" value="Unassembled WGS sequence"/>
</dbReference>
<reference evidence="11 12" key="1">
    <citation type="submission" date="2024-08" db="EMBL/GenBank/DDBJ databases">
        <authorList>
            <person name="Cucini C."/>
            <person name="Frati F."/>
        </authorList>
    </citation>
    <scope>NUCLEOTIDE SEQUENCE [LARGE SCALE GENOMIC DNA]</scope>
</reference>
<accession>A0ABP1PMM7</accession>
<keyword evidence="3 8" id="KW-0812">Transmembrane</keyword>
<feature type="transmembrane region" description="Helical" evidence="9">
    <location>
        <begin position="131"/>
        <end position="151"/>
    </location>
</feature>
<dbReference type="Pfam" id="PF07885">
    <property type="entry name" value="Ion_trans_2"/>
    <property type="match status" value="2"/>
</dbReference>
<evidence type="ECO:0000256" key="8">
    <source>
        <dbReference type="RuleBase" id="RU003857"/>
    </source>
</evidence>
<keyword evidence="2 8" id="KW-0813">Transport</keyword>
<evidence type="ECO:0000256" key="1">
    <source>
        <dbReference type="ARBA" id="ARBA00004141"/>
    </source>
</evidence>
<feature type="transmembrane region" description="Helical" evidence="9">
    <location>
        <begin position="24"/>
        <end position="49"/>
    </location>
</feature>
<feature type="transmembrane region" description="Helical" evidence="9">
    <location>
        <begin position="163"/>
        <end position="181"/>
    </location>
</feature>
<feature type="domain" description="Potassium channel" evidence="10">
    <location>
        <begin position="132"/>
        <end position="187"/>
    </location>
</feature>
<comment type="similarity">
    <text evidence="8">Belongs to the two pore domain potassium channel (TC 1.A.1.8) family.</text>
</comment>
<evidence type="ECO:0000313" key="11">
    <source>
        <dbReference type="EMBL" id="CAL8071430.1"/>
    </source>
</evidence>
<feature type="transmembrane region" description="Helical" evidence="9">
    <location>
        <begin position="517"/>
        <end position="541"/>
    </location>
</feature>
<dbReference type="Gene3D" id="1.10.287.70">
    <property type="match status" value="2"/>
</dbReference>
<feature type="domain" description="Potassium channel" evidence="10">
    <location>
        <begin position="463"/>
        <end position="544"/>
    </location>
</feature>
<evidence type="ECO:0000256" key="5">
    <source>
        <dbReference type="ARBA" id="ARBA00023065"/>
    </source>
</evidence>